<comment type="subcellular location">
    <subcellularLocation>
        <location evidence="1">Cell outer membrane</location>
    </subcellularLocation>
</comment>
<dbReference type="EMBL" id="LT605205">
    <property type="protein sequence ID" value="SCD19385.1"/>
    <property type="molecule type" value="Genomic_DNA"/>
</dbReference>
<dbReference type="AlphaFoldDB" id="A0A1R3T601"/>
<evidence type="ECO:0000256" key="3">
    <source>
        <dbReference type="ARBA" id="ARBA00022692"/>
    </source>
</evidence>
<dbReference type="GO" id="GO:0009279">
    <property type="term" value="C:cell outer membrane"/>
    <property type="evidence" value="ECO:0007669"/>
    <property type="project" value="UniProtKB-SubCell"/>
</dbReference>
<dbReference type="STRING" id="1642647.PSM36_0555"/>
<dbReference type="SUPFAM" id="SSF56954">
    <property type="entry name" value="Outer membrane efflux proteins (OEP)"/>
    <property type="match status" value="1"/>
</dbReference>
<feature type="coiled-coil region" evidence="6">
    <location>
        <begin position="199"/>
        <end position="233"/>
    </location>
</feature>
<keyword evidence="6" id="KW-0175">Coiled coil</keyword>
<evidence type="ECO:0000256" key="1">
    <source>
        <dbReference type="ARBA" id="ARBA00004442"/>
    </source>
</evidence>
<evidence type="ECO:0000313" key="9">
    <source>
        <dbReference type="Proteomes" id="UP000187464"/>
    </source>
</evidence>
<evidence type="ECO:0000256" key="5">
    <source>
        <dbReference type="ARBA" id="ARBA00023237"/>
    </source>
</evidence>
<keyword evidence="2" id="KW-1134">Transmembrane beta strand</keyword>
<dbReference type="PANTHER" id="PTHR30026:SF20">
    <property type="entry name" value="OUTER MEMBRANE PROTEIN TOLC"/>
    <property type="match status" value="1"/>
</dbReference>
<feature type="signal peptide" evidence="7">
    <location>
        <begin position="1"/>
        <end position="31"/>
    </location>
</feature>
<organism evidence="8 9">
    <name type="scientific">Proteiniphilum saccharofermentans</name>
    <dbReference type="NCBI Taxonomy" id="1642647"/>
    <lineage>
        <taxon>Bacteria</taxon>
        <taxon>Pseudomonadati</taxon>
        <taxon>Bacteroidota</taxon>
        <taxon>Bacteroidia</taxon>
        <taxon>Bacteroidales</taxon>
        <taxon>Dysgonomonadaceae</taxon>
        <taxon>Proteiniphilum</taxon>
    </lineage>
</organism>
<dbReference type="Proteomes" id="UP000187464">
    <property type="component" value="Chromosome I"/>
</dbReference>
<evidence type="ECO:0000256" key="4">
    <source>
        <dbReference type="ARBA" id="ARBA00023136"/>
    </source>
</evidence>
<dbReference type="InterPro" id="IPR051906">
    <property type="entry name" value="TolC-like"/>
</dbReference>
<feature type="chain" id="PRO_5012729361" evidence="7">
    <location>
        <begin position="32"/>
        <end position="438"/>
    </location>
</feature>
<evidence type="ECO:0000256" key="2">
    <source>
        <dbReference type="ARBA" id="ARBA00022452"/>
    </source>
</evidence>
<accession>A0A1R3T601</accession>
<keyword evidence="4" id="KW-0472">Membrane</keyword>
<evidence type="ECO:0000256" key="7">
    <source>
        <dbReference type="SAM" id="SignalP"/>
    </source>
</evidence>
<dbReference type="Gene3D" id="1.20.1600.10">
    <property type="entry name" value="Outer membrane efflux proteins (OEP)"/>
    <property type="match status" value="1"/>
</dbReference>
<dbReference type="GO" id="GO:0015288">
    <property type="term" value="F:porin activity"/>
    <property type="evidence" value="ECO:0007669"/>
    <property type="project" value="TreeGrafter"/>
</dbReference>
<evidence type="ECO:0000256" key="6">
    <source>
        <dbReference type="SAM" id="Coils"/>
    </source>
</evidence>
<dbReference type="GO" id="GO:1990281">
    <property type="term" value="C:efflux pump complex"/>
    <property type="evidence" value="ECO:0007669"/>
    <property type="project" value="TreeGrafter"/>
</dbReference>
<name>A0A1R3T601_9BACT</name>
<dbReference type="PANTHER" id="PTHR30026">
    <property type="entry name" value="OUTER MEMBRANE PROTEIN TOLC"/>
    <property type="match status" value="1"/>
</dbReference>
<keyword evidence="7" id="KW-0732">Signal</keyword>
<dbReference type="GO" id="GO:0015562">
    <property type="term" value="F:efflux transmembrane transporter activity"/>
    <property type="evidence" value="ECO:0007669"/>
    <property type="project" value="InterPro"/>
</dbReference>
<protein>
    <submittedName>
        <fullName evidence="8">Outer membrane efflux protein</fullName>
    </submittedName>
</protein>
<dbReference type="KEGG" id="psac:PSM36_0555"/>
<keyword evidence="3" id="KW-0812">Transmembrane</keyword>
<reference evidence="8 9" key="1">
    <citation type="submission" date="2016-08" db="EMBL/GenBank/DDBJ databases">
        <authorList>
            <person name="Seilhamer J.J."/>
        </authorList>
    </citation>
    <scope>NUCLEOTIDE SEQUENCE [LARGE SCALE GENOMIC DNA]</scope>
    <source>
        <strain evidence="8">M3/6</strain>
    </source>
</reference>
<keyword evidence="9" id="KW-1185">Reference proteome</keyword>
<gene>
    <name evidence="8" type="ORF">PSM36_0555</name>
</gene>
<keyword evidence="5" id="KW-0998">Cell outer membrane</keyword>
<evidence type="ECO:0000313" key="8">
    <source>
        <dbReference type="EMBL" id="SCD19385.1"/>
    </source>
</evidence>
<proteinExistence type="predicted"/>
<sequence length="438" mass="50272">MPFTGIIRNTKYLQLAVIALLLSLTFFPANAQGDFTLEGCRAMARSVFSAEMQREQISQSAAFRQQLLKKMITPDVSAFAYGAYLSEVPDPTAAFEYAFDVSPAPHERLKAGLFLSQRIYDGGEYRLKKEEIRLDRDIEEQKAEESLLQIDNLVDEVFFGIILVHKGLQALETQREIVSLAWNDVQSLVGEGKFLKKDLLQAEMALIDVETRIEELRAEEHRYRRILSELLGQEIGADDRLVDPVCDDQGEEFTDPAFLQLDLQEAKIELTRDLSRTAALPKVRLFGSVGYGKPGLNFFENRFDWFGGVGLLLQVPITVWRDHAREEKILQIESDRLRIYRNNLQKKRDIIKAAHSGEIYRYETLENRQIILLEKKGQIRQQMEILLREGEVSLSDYLAALGEETAAKIKLQLYAIHKTKETIKRNRMLVNHSNYSEK</sequence>